<comment type="caution">
    <text evidence="4">The sequence shown here is derived from an EMBL/GenBank/DDBJ whole genome shotgun (WGS) entry which is preliminary data.</text>
</comment>
<keyword evidence="2" id="KW-0560">Oxidoreductase</keyword>
<feature type="region of interest" description="Disordered" evidence="3">
    <location>
        <begin position="48"/>
        <end position="95"/>
    </location>
</feature>
<evidence type="ECO:0000256" key="3">
    <source>
        <dbReference type="SAM" id="MobiDB-lite"/>
    </source>
</evidence>
<dbReference type="GO" id="GO:0016491">
    <property type="term" value="F:oxidoreductase activity"/>
    <property type="evidence" value="ECO:0007669"/>
    <property type="project" value="UniProtKB-KW"/>
</dbReference>
<feature type="compositionally biased region" description="Low complexity" evidence="3">
    <location>
        <begin position="61"/>
        <end position="95"/>
    </location>
</feature>
<evidence type="ECO:0008006" key="6">
    <source>
        <dbReference type="Google" id="ProtNLM"/>
    </source>
</evidence>
<dbReference type="SUPFAM" id="SSF51735">
    <property type="entry name" value="NAD(P)-binding Rossmann-fold domains"/>
    <property type="match status" value="1"/>
</dbReference>
<dbReference type="AlphaFoldDB" id="A0A2N6NHU7"/>
<reference evidence="4 5" key="1">
    <citation type="journal article" date="2016" name="Appl. Microbiol. Biotechnol.">
        <title>Characterization of T-DNA insertion mutants with decreased virulence in the entomopathogenic fungus Beauveria bassiana JEF-007.</title>
        <authorList>
            <person name="Kim S."/>
            <person name="Lee S.J."/>
            <person name="Nai Y.S."/>
            <person name="Yu J.S."/>
            <person name="Lee M.R."/>
            <person name="Yang Y.T."/>
            <person name="Kim J.S."/>
        </authorList>
    </citation>
    <scope>NUCLEOTIDE SEQUENCE [LARGE SCALE GENOMIC DNA]</scope>
    <source>
        <strain evidence="4 5">JEF-007</strain>
    </source>
</reference>
<accession>A0A2N6NHU7</accession>
<evidence type="ECO:0000256" key="2">
    <source>
        <dbReference type="ARBA" id="ARBA00023002"/>
    </source>
</evidence>
<dbReference type="Gene3D" id="3.40.50.720">
    <property type="entry name" value="NAD(P)-binding Rossmann-like Domain"/>
    <property type="match status" value="1"/>
</dbReference>
<dbReference type="InterPro" id="IPR051609">
    <property type="entry name" value="NmrA/Isoflavone_reductase-like"/>
</dbReference>
<evidence type="ECO:0000313" key="5">
    <source>
        <dbReference type="Proteomes" id="UP000235728"/>
    </source>
</evidence>
<dbReference type="EMBL" id="MRVG01000007">
    <property type="protein sequence ID" value="PMB66859.1"/>
    <property type="molecule type" value="Genomic_DNA"/>
</dbReference>
<name>A0A2N6NHU7_BEABA</name>
<keyword evidence="1" id="KW-0521">NADP</keyword>
<evidence type="ECO:0000313" key="4">
    <source>
        <dbReference type="EMBL" id="PMB66859.1"/>
    </source>
</evidence>
<sequence length="95" mass="10049">MVQYAKNQPARFVNPISKVAIIGASGNVGKHMTQALLRTGKHTVTALTRIGSKSVLPEGVTKPPSTTPTRSPSLGRSRASSSSSCPWQSRAAPHR</sequence>
<organism evidence="4 5">
    <name type="scientific">Beauveria bassiana</name>
    <name type="common">White muscardine disease fungus</name>
    <name type="synonym">Tritirachium shiotae</name>
    <dbReference type="NCBI Taxonomy" id="176275"/>
    <lineage>
        <taxon>Eukaryota</taxon>
        <taxon>Fungi</taxon>
        <taxon>Dikarya</taxon>
        <taxon>Ascomycota</taxon>
        <taxon>Pezizomycotina</taxon>
        <taxon>Sordariomycetes</taxon>
        <taxon>Hypocreomycetidae</taxon>
        <taxon>Hypocreales</taxon>
        <taxon>Cordycipitaceae</taxon>
        <taxon>Beauveria</taxon>
    </lineage>
</organism>
<dbReference type="Proteomes" id="UP000235728">
    <property type="component" value="Unassembled WGS sequence"/>
</dbReference>
<evidence type="ECO:0000256" key="1">
    <source>
        <dbReference type="ARBA" id="ARBA00022857"/>
    </source>
</evidence>
<dbReference type="PANTHER" id="PTHR47706:SF7">
    <property type="entry name" value="CIPA-LIKE, PUTATIVE (AFU_ORTHOLOGUE AFUA_1G01630)-RELATED"/>
    <property type="match status" value="1"/>
</dbReference>
<protein>
    <recommendedName>
        <fullName evidence="6">NAD(P)-binding domain-containing protein</fullName>
    </recommendedName>
</protein>
<gene>
    <name evidence="4" type="ORF">BM221_006516</name>
</gene>
<dbReference type="PANTHER" id="PTHR47706">
    <property type="entry name" value="NMRA-LIKE FAMILY PROTEIN"/>
    <property type="match status" value="1"/>
</dbReference>
<proteinExistence type="predicted"/>
<dbReference type="InterPro" id="IPR036291">
    <property type="entry name" value="NAD(P)-bd_dom_sf"/>
</dbReference>